<dbReference type="OrthoDB" id="281801at2157"/>
<dbReference type="eggNOG" id="arCOG03929">
    <property type="taxonomic scope" value="Archaea"/>
</dbReference>
<reference evidence="2 3" key="1">
    <citation type="journal article" date="2013" name="Genome Announc.">
        <title>Genome of the haloarchaeon Natronomonas moolapensis, a neutrophilic member of a previously haloalkaliphilic genus.</title>
        <authorList>
            <person name="Dyall-Smith M.L."/>
            <person name="Pfeiffer F."/>
            <person name="Oberwinkler T."/>
            <person name="Klee K."/>
            <person name="Rampp M."/>
            <person name="Palm P."/>
            <person name="Gross K."/>
            <person name="Schuster S.C."/>
            <person name="Oesterhelt D."/>
        </authorList>
    </citation>
    <scope>NUCLEOTIDE SEQUENCE [LARGE SCALE GENOMIC DNA]</scope>
    <source>
        <strain evidence="3">DSM 18674 / JCM 14361 / 8.8.11</strain>
    </source>
</reference>
<dbReference type="RefSeq" id="WP_015410229.1">
    <property type="nucleotide sequence ID" value="NC_020388.1"/>
</dbReference>
<name>M1Y4N7_NATM8</name>
<keyword evidence="3" id="KW-1185">Reference proteome</keyword>
<proteinExistence type="predicted"/>
<dbReference type="HOGENOM" id="CLU_157868_1_0_2"/>
<protein>
    <submittedName>
        <fullName evidence="2">DUF2249 family protein</fullName>
    </submittedName>
</protein>
<dbReference type="Proteomes" id="UP000011867">
    <property type="component" value="Chromosome"/>
</dbReference>
<sequence>MSNDRPGTDRELDVRDIDGEPFGEIMDAVADLPTDESLLLINSFEPQPLYGVLEKRGFTYETTNPEPERWHVEIRHD</sequence>
<dbReference type="STRING" id="268739.Nmlp_3359"/>
<feature type="domain" description="DUF2249" evidence="1">
    <location>
        <begin position="11"/>
        <end position="76"/>
    </location>
</feature>
<dbReference type="KEGG" id="nmo:Nmlp_3359"/>
<dbReference type="GeneID" id="14651839"/>
<dbReference type="EMBL" id="HF582854">
    <property type="protein sequence ID" value="CCQ37488.1"/>
    <property type="molecule type" value="Genomic_DNA"/>
</dbReference>
<evidence type="ECO:0000313" key="3">
    <source>
        <dbReference type="Proteomes" id="UP000011867"/>
    </source>
</evidence>
<evidence type="ECO:0000313" key="2">
    <source>
        <dbReference type="EMBL" id="CCQ37488.1"/>
    </source>
</evidence>
<accession>M1Y4N7</accession>
<organism evidence="2 3">
    <name type="scientific">Natronomonas moolapensis (strain DSM 18674 / CECT 7526 / JCM 14361 / 8.8.11)</name>
    <dbReference type="NCBI Taxonomy" id="268739"/>
    <lineage>
        <taxon>Archaea</taxon>
        <taxon>Methanobacteriati</taxon>
        <taxon>Methanobacteriota</taxon>
        <taxon>Stenosarchaea group</taxon>
        <taxon>Halobacteria</taxon>
        <taxon>Halobacteriales</taxon>
        <taxon>Natronomonadaceae</taxon>
        <taxon>Natronomonas</taxon>
    </lineage>
</organism>
<dbReference type="AlphaFoldDB" id="M1Y4N7"/>
<gene>
    <name evidence="2" type="ordered locus">Nmlp_3359</name>
</gene>
<dbReference type="Pfam" id="PF10006">
    <property type="entry name" value="DUF2249"/>
    <property type="match status" value="1"/>
</dbReference>
<dbReference type="InterPro" id="IPR018720">
    <property type="entry name" value="DUF2249"/>
</dbReference>
<evidence type="ECO:0000259" key="1">
    <source>
        <dbReference type="Pfam" id="PF10006"/>
    </source>
</evidence>